<dbReference type="OMA" id="WTNFTTG"/>
<dbReference type="RefSeq" id="XP_461792.2">
    <property type="nucleotide sequence ID" value="XM_461792.2"/>
</dbReference>
<dbReference type="InterPro" id="IPR004177">
    <property type="entry name" value="DDHD_dom"/>
</dbReference>
<dbReference type="SMART" id="SM01127">
    <property type="entry name" value="DDHD"/>
    <property type="match status" value="1"/>
</dbReference>
<feature type="region of interest" description="Disordered" evidence="1">
    <location>
        <begin position="320"/>
        <end position="344"/>
    </location>
</feature>
<dbReference type="GeneID" id="2904669"/>
<dbReference type="HOGENOM" id="CLU_007365_0_0_1"/>
<dbReference type="InterPro" id="IPR057826">
    <property type="entry name" value="WWE_C20G8.02"/>
</dbReference>
<evidence type="ECO:0000256" key="1">
    <source>
        <dbReference type="SAM" id="MobiDB-lite"/>
    </source>
</evidence>
<evidence type="ECO:0000313" key="3">
    <source>
        <dbReference type="EMBL" id="CAG90251.2"/>
    </source>
</evidence>
<reference evidence="3 4" key="1">
    <citation type="journal article" date="2004" name="Nature">
        <title>Genome evolution in yeasts.</title>
        <authorList>
            <consortium name="Genolevures"/>
            <person name="Dujon B."/>
            <person name="Sherman D."/>
            <person name="Fischer G."/>
            <person name="Durrens P."/>
            <person name="Casaregola S."/>
            <person name="Lafontaine I."/>
            <person name="de Montigny J."/>
            <person name="Marck C."/>
            <person name="Neuveglise C."/>
            <person name="Talla E."/>
            <person name="Goffard N."/>
            <person name="Frangeul L."/>
            <person name="Aigle M."/>
            <person name="Anthouard V."/>
            <person name="Babour A."/>
            <person name="Barbe V."/>
            <person name="Barnay S."/>
            <person name="Blanchin S."/>
            <person name="Beckerich J.M."/>
            <person name="Beyne E."/>
            <person name="Bleykasten C."/>
            <person name="Boisrame A."/>
            <person name="Boyer J."/>
            <person name="Cattolico L."/>
            <person name="Confanioleri F."/>
            <person name="de Daruvar A."/>
            <person name="Despons L."/>
            <person name="Fabre E."/>
            <person name="Fairhead C."/>
            <person name="Ferry-Dumazet H."/>
            <person name="Groppi A."/>
            <person name="Hantraye F."/>
            <person name="Hennequin C."/>
            <person name="Jauniaux N."/>
            <person name="Joyet P."/>
            <person name="Kachouri R."/>
            <person name="Kerrest A."/>
            <person name="Koszul R."/>
            <person name="Lemaire M."/>
            <person name="Lesur I."/>
            <person name="Ma L."/>
            <person name="Muller H."/>
            <person name="Nicaud J.M."/>
            <person name="Nikolski M."/>
            <person name="Oztas S."/>
            <person name="Ozier-Kalogeropoulos O."/>
            <person name="Pellenz S."/>
            <person name="Potier S."/>
            <person name="Richard G.F."/>
            <person name="Straub M.L."/>
            <person name="Suleau A."/>
            <person name="Swennene D."/>
            <person name="Tekaia F."/>
            <person name="Wesolowski-Louvel M."/>
            <person name="Westhof E."/>
            <person name="Wirth B."/>
            <person name="Zeniou-Meyer M."/>
            <person name="Zivanovic I."/>
            <person name="Bolotin-Fukuhara M."/>
            <person name="Thierry A."/>
            <person name="Bouchier C."/>
            <person name="Caudron B."/>
            <person name="Scarpelli C."/>
            <person name="Gaillardin C."/>
            <person name="Weissenbach J."/>
            <person name="Wincker P."/>
            <person name="Souciet J.L."/>
        </authorList>
    </citation>
    <scope>NUCLEOTIDE SEQUENCE [LARGE SCALE GENOMIC DNA]</scope>
    <source>
        <strain evidence="4">ATCC 36239 / CBS 767 / BCRC 21394 / JCM 1990 / NBRC 0083 / IGC 2968</strain>
    </source>
</reference>
<dbReference type="PANTHER" id="PTHR23509">
    <property type="entry name" value="PA-PL1 PHOSPHOLIPASE FAMILY"/>
    <property type="match status" value="1"/>
</dbReference>
<feature type="compositionally biased region" description="Basic and acidic residues" evidence="1">
    <location>
        <begin position="322"/>
        <end position="344"/>
    </location>
</feature>
<sequence length="795" mass="91011">MNFFDMNTNKHRSTSQAMLTKVRLQVFSTSASSKLNSIGPRLWTYRSYSTSNSPSNNISRPQVKWFYATDVPNSKPTWHNYTKTNEPKKFIPFSDYDSTRLEKRYQKYNSDTKQIDNKESPKSNHGLVEVNEDKLFQVDLKNFDLSPVYWDGPVYEVRRGTWFNSDGIPLGAKLSHQIEEGYRYRKAFTFGEEGPSEKQVEESKDKVAKFNAKVEKEGKPEMALEIDFDKEKDTFGLDNGQVVLFCNAKEAVLFPSSFDSNFQLGVIRSFGTSSGSLISVEKIQRGYTDDLHETVFDNLTTNPIPGLTDFFQNEITNAFHPNDTEAEKNTDTKEEPENTTADQDKQMKHMLESDFDHDTTPLSSEREVDHLVLCIHGIGQILGHKYESVNFVHSINVLRNTMKEVYQHDKGYQEIAYPEHKQSDENKNTNNRIQILPISWRHKIDFHPQTSLKSYDENGKLRLPSLAQISVDGVKSLRNILGDVVLDILLYYEPKYINQITKVVTEELNRVYVLYMEKNPNFKGKVHIMGHSLGSVISFDILSSQPNDKPKNSNSEKDLMFDVDDLFCVGSPIGVFKLLGQTNIKPRSLLPSDYDASQKNTFASPKCSNLYNIFHPCDPIGYRMEPLINPEFSNFKPELVPFAVKGLNTQIKELAHFSEEIQEKLLRASSWFNRGNNTDKKKTEEVKSIEETASEENALDDILFSLAKSDKRDDNKRKPRKTEMNDEDLATLTEINKNGRVDYSLPMGVFDFSLVSAISAHISYFEDKDTAGFIMKQLLLSRSKPVELKSVSLYK</sequence>
<dbReference type="KEGG" id="dha:DEHA2G05654g"/>
<dbReference type="Proteomes" id="UP000000599">
    <property type="component" value="Chromosome G"/>
</dbReference>
<dbReference type="STRING" id="284592.Q6BJ29"/>
<dbReference type="InParanoid" id="Q6BJ29"/>
<dbReference type="AlphaFoldDB" id="Q6BJ29"/>
<keyword evidence="4" id="KW-1185">Reference proteome</keyword>
<dbReference type="OrthoDB" id="69269at2759"/>
<protein>
    <submittedName>
        <fullName evidence="3">DEHA2G05654p</fullName>
    </submittedName>
</protein>
<organism evidence="3 4">
    <name type="scientific">Debaryomyces hansenii (strain ATCC 36239 / CBS 767 / BCRC 21394 / JCM 1990 / NBRC 0083 / IGC 2968)</name>
    <name type="common">Yeast</name>
    <name type="synonym">Torulaspora hansenii</name>
    <dbReference type="NCBI Taxonomy" id="284592"/>
    <lineage>
        <taxon>Eukaryota</taxon>
        <taxon>Fungi</taxon>
        <taxon>Dikarya</taxon>
        <taxon>Ascomycota</taxon>
        <taxon>Saccharomycotina</taxon>
        <taxon>Pichiomycetes</taxon>
        <taxon>Debaryomycetaceae</taxon>
        <taxon>Debaryomyces</taxon>
    </lineage>
</organism>
<dbReference type="Pfam" id="PF02862">
    <property type="entry name" value="DDHD"/>
    <property type="match status" value="1"/>
</dbReference>
<dbReference type="eggNOG" id="KOG2308">
    <property type="taxonomic scope" value="Eukaryota"/>
</dbReference>
<gene>
    <name evidence="3" type="ordered locus">DEHA2G05654g</name>
</gene>
<dbReference type="InterPro" id="IPR058055">
    <property type="entry name" value="PA-PLA1"/>
</dbReference>
<dbReference type="GO" id="GO:0004620">
    <property type="term" value="F:phospholipase activity"/>
    <property type="evidence" value="ECO:0007669"/>
    <property type="project" value="TreeGrafter"/>
</dbReference>
<dbReference type="GO" id="GO:0005737">
    <property type="term" value="C:cytoplasm"/>
    <property type="evidence" value="ECO:0007669"/>
    <property type="project" value="TreeGrafter"/>
</dbReference>
<dbReference type="EMBL" id="CR382139">
    <property type="protein sequence ID" value="CAG90251.2"/>
    <property type="molecule type" value="Genomic_DNA"/>
</dbReference>
<dbReference type="InterPro" id="IPR029058">
    <property type="entry name" value="AB_hydrolase_fold"/>
</dbReference>
<dbReference type="InterPro" id="IPR055555">
    <property type="entry name" value="PA-PLA1_DUF7131"/>
</dbReference>
<dbReference type="FunCoup" id="Q6BJ29">
    <property type="interactions" value="3"/>
</dbReference>
<feature type="domain" description="DDHD" evidence="2">
    <location>
        <begin position="559"/>
        <end position="780"/>
    </location>
</feature>
<dbReference type="PROSITE" id="PS51043">
    <property type="entry name" value="DDHD"/>
    <property type="match status" value="1"/>
</dbReference>
<dbReference type="PANTHER" id="PTHR23509:SF10">
    <property type="entry name" value="LD21067P"/>
    <property type="match status" value="1"/>
</dbReference>
<name>Q6BJ29_DEBHA</name>
<dbReference type="Pfam" id="PF23463">
    <property type="entry name" value="WWE_2"/>
    <property type="match status" value="1"/>
</dbReference>
<accession>Q6BJ29</accession>
<dbReference type="GO" id="GO:0046872">
    <property type="term" value="F:metal ion binding"/>
    <property type="evidence" value="ECO:0007669"/>
    <property type="project" value="InterPro"/>
</dbReference>
<evidence type="ECO:0000259" key="2">
    <source>
        <dbReference type="PROSITE" id="PS51043"/>
    </source>
</evidence>
<dbReference type="SUPFAM" id="SSF53474">
    <property type="entry name" value="alpha/beta-Hydrolases"/>
    <property type="match status" value="1"/>
</dbReference>
<proteinExistence type="predicted"/>
<dbReference type="VEuPathDB" id="FungiDB:DEHA2G05654g"/>
<dbReference type="Pfam" id="PF23465">
    <property type="entry name" value="DUF7131"/>
    <property type="match status" value="1"/>
</dbReference>
<evidence type="ECO:0000313" key="4">
    <source>
        <dbReference type="Proteomes" id="UP000000599"/>
    </source>
</evidence>